<feature type="region of interest" description="Disordered" evidence="1">
    <location>
        <begin position="46"/>
        <end position="82"/>
    </location>
</feature>
<dbReference type="EMBL" id="CP095848">
    <property type="protein sequence ID" value="UPL49196.1"/>
    <property type="molecule type" value="Genomic_DNA"/>
</dbReference>
<feature type="region of interest" description="Disordered" evidence="1">
    <location>
        <begin position="223"/>
        <end position="439"/>
    </location>
</feature>
<dbReference type="Proteomes" id="UP000829647">
    <property type="component" value="Chromosome"/>
</dbReference>
<evidence type="ECO:0000313" key="4">
    <source>
        <dbReference type="Proteomes" id="UP000829647"/>
    </source>
</evidence>
<feature type="compositionally biased region" description="Low complexity" evidence="1">
    <location>
        <begin position="323"/>
        <end position="335"/>
    </location>
</feature>
<dbReference type="PROSITE" id="PS51257">
    <property type="entry name" value="PROKAR_LIPOPROTEIN"/>
    <property type="match status" value="1"/>
</dbReference>
<dbReference type="RefSeq" id="WP_247975452.1">
    <property type="nucleotide sequence ID" value="NZ_CP095848.1"/>
</dbReference>
<protein>
    <recommendedName>
        <fullName evidence="5">Vitellogenin II</fullName>
    </recommendedName>
</protein>
<reference evidence="3 4" key="1">
    <citation type="submission" date="2022-04" db="EMBL/GenBank/DDBJ databases">
        <title>Hymenobacter sp. isolated from the air.</title>
        <authorList>
            <person name="Won M."/>
            <person name="Lee C.-M."/>
            <person name="Woen H.-Y."/>
            <person name="Kwon S.-W."/>
        </authorList>
    </citation>
    <scope>NUCLEOTIDE SEQUENCE [LARGE SCALE GENOMIC DNA]</scope>
    <source>
        <strain evidence="4">5516 S-25</strain>
    </source>
</reference>
<feature type="chain" id="PRO_5047508528" description="Vitellogenin II" evidence="2">
    <location>
        <begin position="22"/>
        <end position="439"/>
    </location>
</feature>
<evidence type="ECO:0008006" key="5">
    <source>
        <dbReference type="Google" id="ProtNLM"/>
    </source>
</evidence>
<evidence type="ECO:0000256" key="1">
    <source>
        <dbReference type="SAM" id="MobiDB-lite"/>
    </source>
</evidence>
<evidence type="ECO:0000313" key="3">
    <source>
        <dbReference type="EMBL" id="UPL49196.1"/>
    </source>
</evidence>
<organism evidence="3 4">
    <name type="scientific">Hymenobacter sublimis</name>
    <dbReference type="NCBI Taxonomy" id="2933777"/>
    <lineage>
        <taxon>Bacteria</taxon>
        <taxon>Pseudomonadati</taxon>
        <taxon>Bacteroidota</taxon>
        <taxon>Cytophagia</taxon>
        <taxon>Cytophagales</taxon>
        <taxon>Hymenobacteraceae</taxon>
        <taxon>Hymenobacter</taxon>
    </lineage>
</organism>
<feature type="compositionally biased region" description="Low complexity" evidence="1">
    <location>
        <begin position="376"/>
        <end position="410"/>
    </location>
</feature>
<gene>
    <name evidence="3" type="ORF">MWH26_18715</name>
</gene>
<feature type="signal peptide" evidence="2">
    <location>
        <begin position="1"/>
        <end position="21"/>
    </location>
</feature>
<feature type="compositionally biased region" description="Polar residues" evidence="1">
    <location>
        <begin position="223"/>
        <end position="238"/>
    </location>
</feature>
<name>A0ABY4JBP4_9BACT</name>
<feature type="compositionally biased region" description="Low complexity" evidence="1">
    <location>
        <begin position="46"/>
        <end position="55"/>
    </location>
</feature>
<evidence type="ECO:0000256" key="2">
    <source>
        <dbReference type="SAM" id="SignalP"/>
    </source>
</evidence>
<sequence>MKKLFPSVLPAMALLTLGSCAGTSALTSTTETDGVYYSSQDRTTAVQTTTVASTEETTDTSGDVANPDYAGPTSSRSSGSSEYYDDDYYAARLRRFHQPSYRGLGLGYYDFAYTDPFWYGGPAYSFYDPFYSPYWGLGSYVNINIGFGRPWYRPWGGYGYSPYDYYGYNPYGYGFGRPWGGYYGGGFGNYYGGGYYGGGGYGGGGYFGGRGYDRVQRSVVTGTRSQMNSTAGGSTDNTPRPVVGSRTRSDMAESGLVAPGASNSAGVTATPAASPTGGRGRYRDALPGDRAQPTTPTATEGRVAEATPTTTAPPARRWRVLSENNTGAATEAGTEPTRSRRAWDNTAGTRSQASEAGGTVAQPRRERVYQQPTRTYSESSGSSESGRSYSQPSRSYSEPSRSYSQPSRSFDGGGNSGGSSGTRSSGGGGSSSGGRGRGN</sequence>
<keyword evidence="2" id="KW-0732">Signal</keyword>
<feature type="compositionally biased region" description="Low complexity" evidence="1">
    <location>
        <begin position="306"/>
        <end position="315"/>
    </location>
</feature>
<feature type="compositionally biased region" description="Gly residues" evidence="1">
    <location>
        <begin position="411"/>
        <end position="439"/>
    </location>
</feature>
<proteinExistence type="predicted"/>
<feature type="compositionally biased region" description="Polar residues" evidence="1">
    <location>
        <begin position="261"/>
        <end position="273"/>
    </location>
</feature>
<keyword evidence="4" id="KW-1185">Reference proteome</keyword>
<accession>A0ABY4JBP4</accession>